<protein>
    <submittedName>
        <fullName evidence="2">Helix-turn-helix protein</fullName>
    </submittedName>
</protein>
<organism evidence="2 3">
    <name type="scientific">Spirosoma oryzae</name>
    <dbReference type="NCBI Taxonomy" id="1469603"/>
    <lineage>
        <taxon>Bacteria</taxon>
        <taxon>Pseudomonadati</taxon>
        <taxon>Bacteroidota</taxon>
        <taxon>Cytophagia</taxon>
        <taxon>Cytophagales</taxon>
        <taxon>Cytophagaceae</taxon>
        <taxon>Spirosoma</taxon>
    </lineage>
</organism>
<dbReference type="CDD" id="cd00093">
    <property type="entry name" value="HTH_XRE"/>
    <property type="match status" value="1"/>
</dbReference>
<dbReference type="InterPro" id="IPR001387">
    <property type="entry name" value="Cro/C1-type_HTH"/>
</dbReference>
<gene>
    <name evidence="2" type="ORF">CLV58_13124</name>
</gene>
<accession>A0A2T0S2Z4</accession>
<dbReference type="OrthoDB" id="958216at2"/>
<evidence type="ECO:0000313" key="3">
    <source>
        <dbReference type="Proteomes" id="UP000238375"/>
    </source>
</evidence>
<dbReference type="RefSeq" id="WP_106140419.1">
    <property type="nucleotide sequence ID" value="NZ_PVTE01000031.1"/>
</dbReference>
<dbReference type="Gene3D" id="1.10.260.40">
    <property type="entry name" value="lambda repressor-like DNA-binding domains"/>
    <property type="match status" value="1"/>
</dbReference>
<dbReference type="AlphaFoldDB" id="A0A2T0S2Z4"/>
<dbReference type="Proteomes" id="UP000238375">
    <property type="component" value="Unassembled WGS sequence"/>
</dbReference>
<dbReference type="SUPFAM" id="SSF47413">
    <property type="entry name" value="lambda repressor-like DNA-binding domains"/>
    <property type="match status" value="1"/>
</dbReference>
<dbReference type="EMBL" id="PVTE01000031">
    <property type="protein sequence ID" value="PRY27806.1"/>
    <property type="molecule type" value="Genomic_DNA"/>
</dbReference>
<keyword evidence="3" id="KW-1185">Reference proteome</keyword>
<proteinExistence type="predicted"/>
<sequence>MKDQDSKELKKQIGERFAMLRNDLKLTQQELADKLGTSQNLVYRLENNLSCSMDSILVAYIFFVRNYKVNPEWLFAIDTDGIARYNLDARNQKRKKDAEHQRRNEIFEDMLTELRKNKLI</sequence>
<name>A0A2T0S2Z4_9BACT</name>
<feature type="domain" description="HTH cro/C1-type" evidence="1">
    <location>
        <begin position="20"/>
        <end position="48"/>
    </location>
</feature>
<evidence type="ECO:0000313" key="2">
    <source>
        <dbReference type="EMBL" id="PRY27806.1"/>
    </source>
</evidence>
<evidence type="ECO:0000259" key="1">
    <source>
        <dbReference type="PROSITE" id="PS50943"/>
    </source>
</evidence>
<dbReference type="InterPro" id="IPR010982">
    <property type="entry name" value="Lambda_DNA-bd_dom_sf"/>
</dbReference>
<dbReference type="GO" id="GO:0003677">
    <property type="term" value="F:DNA binding"/>
    <property type="evidence" value="ECO:0007669"/>
    <property type="project" value="InterPro"/>
</dbReference>
<dbReference type="Pfam" id="PF01381">
    <property type="entry name" value="HTH_3"/>
    <property type="match status" value="1"/>
</dbReference>
<reference evidence="2 3" key="1">
    <citation type="submission" date="2018-03" db="EMBL/GenBank/DDBJ databases">
        <title>Genomic Encyclopedia of Archaeal and Bacterial Type Strains, Phase II (KMG-II): from individual species to whole genera.</title>
        <authorList>
            <person name="Goeker M."/>
        </authorList>
    </citation>
    <scope>NUCLEOTIDE SEQUENCE [LARGE SCALE GENOMIC DNA]</scope>
    <source>
        <strain evidence="2 3">DSM 28354</strain>
    </source>
</reference>
<dbReference type="PROSITE" id="PS50943">
    <property type="entry name" value="HTH_CROC1"/>
    <property type="match status" value="1"/>
</dbReference>
<comment type="caution">
    <text evidence="2">The sequence shown here is derived from an EMBL/GenBank/DDBJ whole genome shotgun (WGS) entry which is preliminary data.</text>
</comment>